<dbReference type="Proteomes" id="UP000030982">
    <property type="component" value="Unassembled WGS sequence"/>
</dbReference>
<dbReference type="Gene3D" id="3.20.20.80">
    <property type="entry name" value="Glycosidases"/>
    <property type="match status" value="1"/>
</dbReference>
<organism evidence="2 3">
    <name type="scientific">Sinomonas humi</name>
    <dbReference type="NCBI Taxonomy" id="1338436"/>
    <lineage>
        <taxon>Bacteria</taxon>
        <taxon>Bacillati</taxon>
        <taxon>Actinomycetota</taxon>
        <taxon>Actinomycetes</taxon>
        <taxon>Micrococcales</taxon>
        <taxon>Micrococcaceae</taxon>
        <taxon>Sinomonas</taxon>
    </lineage>
</organism>
<dbReference type="EMBL" id="JTDL01000101">
    <property type="protein sequence ID" value="KHL03280.1"/>
    <property type="molecule type" value="Genomic_DNA"/>
</dbReference>
<reference evidence="2 3" key="1">
    <citation type="submission" date="2014-09" db="EMBL/GenBank/DDBJ databases">
        <title>Genome sequence of Sinomonas sp. MUSC 117.</title>
        <authorList>
            <person name="Lee L.-H."/>
        </authorList>
    </citation>
    <scope>NUCLEOTIDE SEQUENCE [LARGE SCALE GENOMIC DNA]</scope>
    <source>
        <strain evidence="2 3">MUSC 117</strain>
    </source>
</reference>
<dbReference type="InterPro" id="IPR017853">
    <property type="entry name" value="GH"/>
</dbReference>
<accession>A0A0B2AND3</accession>
<keyword evidence="3" id="KW-1185">Reference proteome</keyword>
<evidence type="ECO:0000313" key="3">
    <source>
        <dbReference type="Proteomes" id="UP000030982"/>
    </source>
</evidence>
<protein>
    <recommendedName>
        <fullName evidence="4">Glycoside-hydrolase family GH114 TIM-barrel domain-containing protein</fullName>
    </recommendedName>
</protein>
<feature type="signal peptide" evidence="1">
    <location>
        <begin position="1"/>
        <end position="21"/>
    </location>
</feature>
<evidence type="ECO:0000256" key="1">
    <source>
        <dbReference type="SAM" id="SignalP"/>
    </source>
</evidence>
<feature type="chain" id="PRO_5002070148" description="Glycoside-hydrolase family GH114 TIM-barrel domain-containing protein" evidence="1">
    <location>
        <begin position="22"/>
        <end position="275"/>
    </location>
</feature>
<evidence type="ECO:0008006" key="4">
    <source>
        <dbReference type="Google" id="ProtNLM"/>
    </source>
</evidence>
<keyword evidence="1" id="KW-0732">Signal</keyword>
<dbReference type="AlphaFoldDB" id="A0A0B2AND3"/>
<evidence type="ECO:0000313" key="2">
    <source>
        <dbReference type="EMBL" id="KHL03280.1"/>
    </source>
</evidence>
<comment type="caution">
    <text evidence="2">The sequence shown here is derived from an EMBL/GenBank/DDBJ whole genome shotgun (WGS) entry which is preliminary data.</text>
</comment>
<gene>
    <name evidence="2" type="ORF">LK10_09550</name>
</gene>
<name>A0A0B2AND3_9MICC</name>
<dbReference type="SUPFAM" id="SSF51445">
    <property type="entry name" value="(Trans)glycosidases"/>
    <property type="match status" value="1"/>
</dbReference>
<sequence length="275" mass="27647">MGARFAGAAAAALLVLALGGAAVPSVPLPPTRPTAPAVLGADVSYPQCGAPSPPAGVAFGVVGLNHGISTTTNPCLGAELAWAAGTTGETAQPKVQLYVNTADPAAPAPAKLPAGWPTSGTTPYGACAGQANPACAWQFGWVLTDEDVAQRLAPAAQAAGLPAAASDYVWWLDVEAANTWQADTTQNRAVLEGMAASLAAHGARVGIYSTAKQWGRIVGGTPSTSPLAALPEWLPGATTAIGAESLCARPPLTPRGRIVLTQYLSAVDGDYSCRD</sequence>
<dbReference type="STRING" id="1338436.LK10_09550"/>
<proteinExistence type="predicted"/>